<sequence>MGNIFSCHKSNASKLDTCKTPTNDGDNQAPTVKTNYKAHAEKVDQPAGCDGAPKEQVFDREKKASTSTATAKPFLTVCTPLLSSEGVVRGGAGNYGDRR</sequence>
<dbReference type="Proteomes" id="UP001165121">
    <property type="component" value="Unassembled WGS sequence"/>
</dbReference>
<organism evidence="2 3">
    <name type="scientific">Phytophthora fragariaefolia</name>
    <dbReference type="NCBI Taxonomy" id="1490495"/>
    <lineage>
        <taxon>Eukaryota</taxon>
        <taxon>Sar</taxon>
        <taxon>Stramenopiles</taxon>
        <taxon>Oomycota</taxon>
        <taxon>Peronosporomycetes</taxon>
        <taxon>Peronosporales</taxon>
        <taxon>Peronosporaceae</taxon>
        <taxon>Phytophthora</taxon>
    </lineage>
</organism>
<comment type="caution">
    <text evidence="2">The sequence shown here is derived from an EMBL/GenBank/DDBJ whole genome shotgun (WGS) entry which is preliminary data.</text>
</comment>
<feature type="compositionally biased region" description="Basic and acidic residues" evidence="1">
    <location>
        <begin position="52"/>
        <end position="64"/>
    </location>
</feature>
<protein>
    <submittedName>
        <fullName evidence="2">Unnamed protein product</fullName>
    </submittedName>
</protein>
<name>A0A9W6XTV5_9STRA</name>
<dbReference type="AlphaFoldDB" id="A0A9W6XTV5"/>
<keyword evidence="3" id="KW-1185">Reference proteome</keyword>
<gene>
    <name evidence="2" type="ORF">Pfra01_001601300</name>
</gene>
<evidence type="ECO:0000313" key="2">
    <source>
        <dbReference type="EMBL" id="GMF45127.1"/>
    </source>
</evidence>
<accession>A0A9W6XTV5</accession>
<reference evidence="2" key="1">
    <citation type="submission" date="2023-04" db="EMBL/GenBank/DDBJ databases">
        <title>Phytophthora fragariaefolia NBRC 109709.</title>
        <authorList>
            <person name="Ichikawa N."/>
            <person name="Sato H."/>
            <person name="Tonouchi N."/>
        </authorList>
    </citation>
    <scope>NUCLEOTIDE SEQUENCE</scope>
    <source>
        <strain evidence="2">NBRC 109709</strain>
    </source>
</reference>
<evidence type="ECO:0000256" key="1">
    <source>
        <dbReference type="SAM" id="MobiDB-lite"/>
    </source>
</evidence>
<proteinExistence type="predicted"/>
<feature type="region of interest" description="Disordered" evidence="1">
    <location>
        <begin position="44"/>
        <end position="66"/>
    </location>
</feature>
<dbReference type="EMBL" id="BSXT01001789">
    <property type="protein sequence ID" value="GMF45127.1"/>
    <property type="molecule type" value="Genomic_DNA"/>
</dbReference>
<evidence type="ECO:0000313" key="3">
    <source>
        <dbReference type="Proteomes" id="UP001165121"/>
    </source>
</evidence>